<dbReference type="GO" id="GO:0071966">
    <property type="term" value="P:fungal-type cell wall polysaccharide metabolic process"/>
    <property type="evidence" value="ECO:0007669"/>
    <property type="project" value="TreeGrafter"/>
</dbReference>
<evidence type="ECO:0000259" key="2">
    <source>
        <dbReference type="Pfam" id="PF04542"/>
    </source>
</evidence>
<dbReference type="PANTHER" id="PTHR34154:SF3">
    <property type="entry name" value="ALKALI-SENSITIVE LINKAGE PROTEIN 1"/>
    <property type="match status" value="1"/>
</dbReference>
<feature type="compositionally biased region" description="Gly residues" evidence="1">
    <location>
        <begin position="271"/>
        <end position="318"/>
    </location>
</feature>
<comment type="caution">
    <text evidence="4">The sequence shown here is derived from an EMBL/GenBank/DDBJ whole genome shotgun (WGS) entry which is preliminary data.</text>
</comment>
<dbReference type="SUPFAM" id="SSF51445">
    <property type="entry name" value="(Trans)glycosidases"/>
    <property type="match status" value="1"/>
</dbReference>
<evidence type="ECO:0000313" key="5">
    <source>
        <dbReference type="Proteomes" id="UP000642748"/>
    </source>
</evidence>
<evidence type="ECO:0008006" key="6">
    <source>
        <dbReference type="Google" id="ProtNLM"/>
    </source>
</evidence>
<evidence type="ECO:0000256" key="1">
    <source>
        <dbReference type="SAM" id="MobiDB-lite"/>
    </source>
</evidence>
<dbReference type="Gene3D" id="1.10.1740.10">
    <property type="match status" value="1"/>
</dbReference>
<sequence length="667" mass="69240">MVGAGRSGPDSAMVVAARDGDQQALDTLVAQSLPLVYNIVGRALNGHADVDDVVQETLMRVVRHLPDLRDPYAFRSWLVAITVRQVRDREQYRRTVLNRSAELDAAQAVPDPAADFAELTVLRLGLTDQRREVAEATRWLEEDDRALLSLWWLEETGELNRAELAMALGLSGPHAAVRVQRMKEQVQSARTVVRALRARPGCGELAGLTRDWDGRPSALWRKRLARHVRDCRTCASRTGGMLPMDRLLAGVALVPLPAAPLAGHAAAHGAAGHGAAGHGAAGHDGAGHGTAGHGTAGHGTAGHGAAGHGAGMAKGGLGPSHAAPVRRLRSLLTFGSHGPVGVVAAAATCVAVVAVGAFAAVRLSGSATPPAVAAVASPSAVVATSVVASPTPPSPSPVPPSPSPSPRPKPTHTAAAPPAPAVVSAKKGVCVWNFTGVSQALAQSKASWYYTWSTTHSGVTTPSGVQFVPMIWGSASVTASALSQAKNAGHYLLGFNEPDRGDQANMTVAQALDLWPQLMATGSTLGSPAVATGGDKAGGWLDQFMSGAASRGYRVDFITLHWYGGDFVTASAVSELKSYLSAVYNRYHKPIWLTEYALINFANGTSYPSDSQQAAFVTASAKMLGGLSYVQRYAWFGLPAADSGPSTGLFHSGPSVTAAGRAFEAAG</sequence>
<dbReference type="RefSeq" id="WP_239133547.1">
    <property type="nucleotide sequence ID" value="NZ_BONZ01000021.1"/>
</dbReference>
<dbReference type="InterPro" id="IPR053183">
    <property type="entry name" value="ASL1"/>
</dbReference>
<feature type="region of interest" description="Disordered" evidence="1">
    <location>
        <begin position="269"/>
        <end position="321"/>
    </location>
</feature>
<feature type="domain" description="RNA polymerase sigma-70 region 2" evidence="2">
    <location>
        <begin position="28"/>
        <end position="89"/>
    </location>
</feature>
<feature type="region of interest" description="Disordered" evidence="1">
    <location>
        <begin position="386"/>
        <end position="418"/>
    </location>
</feature>
<protein>
    <recommendedName>
        <fullName evidence="6">RNA polymerase sigma factor, sigma-70 family</fullName>
    </recommendedName>
</protein>
<dbReference type="PANTHER" id="PTHR34154">
    <property type="entry name" value="ALKALI-SENSITIVE LINKAGE PROTEIN 1"/>
    <property type="match status" value="1"/>
</dbReference>
<proteinExistence type="predicted"/>
<dbReference type="InterPro" id="IPR014284">
    <property type="entry name" value="RNA_pol_sigma-70_dom"/>
</dbReference>
<dbReference type="SUPFAM" id="SSF88946">
    <property type="entry name" value="Sigma2 domain of RNA polymerase sigma factors"/>
    <property type="match status" value="1"/>
</dbReference>
<dbReference type="GO" id="GO:0003700">
    <property type="term" value="F:DNA-binding transcription factor activity"/>
    <property type="evidence" value="ECO:0007669"/>
    <property type="project" value="InterPro"/>
</dbReference>
<accession>A0A8J3QNH7</accession>
<reference evidence="4" key="1">
    <citation type="submission" date="2021-01" db="EMBL/GenBank/DDBJ databases">
        <title>Whole genome shotgun sequence of Rugosimonospora africana NBRC 104875.</title>
        <authorList>
            <person name="Komaki H."/>
            <person name="Tamura T."/>
        </authorList>
    </citation>
    <scope>NUCLEOTIDE SEQUENCE</scope>
    <source>
        <strain evidence="4">NBRC 104875</strain>
    </source>
</reference>
<dbReference type="Gene3D" id="3.20.20.80">
    <property type="entry name" value="Glycosidases"/>
    <property type="match status" value="1"/>
</dbReference>
<gene>
    <name evidence="4" type="ORF">Raf01_24100</name>
</gene>
<dbReference type="AlphaFoldDB" id="A0A8J3QNH7"/>
<dbReference type="GO" id="GO:0006352">
    <property type="term" value="P:DNA-templated transcription initiation"/>
    <property type="evidence" value="ECO:0007669"/>
    <property type="project" value="InterPro"/>
</dbReference>
<name>A0A8J3QNH7_9ACTN</name>
<dbReference type="InterPro" id="IPR024655">
    <property type="entry name" value="Asl1_glyco_hydro_catalytic"/>
</dbReference>
<feature type="compositionally biased region" description="Pro residues" evidence="1">
    <location>
        <begin position="390"/>
        <end position="408"/>
    </location>
</feature>
<dbReference type="Pfam" id="PF04542">
    <property type="entry name" value="Sigma70_r2"/>
    <property type="match status" value="1"/>
</dbReference>
<feature type="domain" description="Asl1-like glycosyl hydrolase catalytic" evidence="3">
    <location>
        <begin position="441"/>
        <end position="663"/>
    </location>
</feature>
<dbReference type="InterPro" id="IPR013325">
    <property type="entry name" value="RNA_pol_sigma_r2"/>
</dbReference>
<evidence type="ECO:0000259" key="3">
    <source>
        <dbReference type="Pfam" id="PF11790"/>
    </source>
</evidence>
<dbReference type="Proteomes" id="UP000642748">
    <property type="component" value="Unassembled WGS sequence"/>
</dbReference>
<dbReference type="NCBIfam" id="TIGR02937">
    <property type="entry name" value="sigma70-ECF"/>
    <property type="match status" value="1"/>
</dbReference>
<organism evidence="4 5">
    <name type="scientific">Rugosimonospora africana</name>
    <dbReference type="NCBI Taxonomy" id="556532"/>
    <lineage>
        <taxon>Bacteria</taxon>
        <taxon>Bacillati</taxon>
        <taxon>Actinomycetota</taxon>
        <taxon>Actinomycetes</taxon>
        <taxon>Micromonosporales</taxon>
        <taxon>Micromonosporaceae</taxon>
        <taxon>Rugosimonospora</taxon>
    </lineage>
</organism>
<evidence type="ECO:0000313" key="4">
    <source>
        <dbReference type="EMBL" id="GIH14238.1"/>
    </source>
</evidence>
<dbReference type="InterPro" id="IPR017853">
    <property type="entry name" value="GH"/>
</dbReference>
<dbReference type="Pfam" id="PF11790">
    <property type="entry name" value="Glyco_hydro_cc"/>
    <property type="match status" value="1"/>
</dbReference>
<dbReference type="InterPro" id="IPR007627">
    <property type="entry name" value="RNA_pol_sigma70_r2"/>
</dbReference>
<keyword evidence="5" id="KW-1185">Reference proteome</keyword>
<dbReference type="EMBL" id="BONZ01000021">
    <property type="protein sequence ID" value="GIH14238.1"/>
    <property type="molecule type" value="Genomic_DNA"/>
</dbReference>